<organism evidence="3 4">
    <name type="scientific">Eiseniibacteriota bacterium</name>
    <dbReference type="NCBI Taxonomy" id="2212470"/>
    <lineage>
        <taxon>Bacteria</taxon>
        <taxon>Candidatus Eiseniibacteriota</taxon>
    </lineage>
</organism>
<protein>
    <recommendedName>
        <fullName evidence="5">Lipoprotein</fullName>
    </recommendedName>
</protein>
<comment type="caution">
    <text evidence="3">The sequence shown here is derived from an EMBL/GenBank/DDBJ whole genome shotgun (WGS) entry which is preliminary data.</text>
</comment>
<sequence length="66" mass="6685">MKKGLRLAAVSFFLFAALLSTGCGQNALMNPLPDSAQSGTTIASPAGNDLKPAGNDLKPAGNDLKP</sequence>
<evidence type="ECO:0000256" key="2">
    <source>
        <dbReference type="SAM" id="SignalP"/>
    </source>
</evidence>
<dbReference type="Proteomes" id="UP000317691">
    <property type="component" value="Unassembled WGS sequence"/>
</dbReference>
<name>A0A538TGY8_UNCEI</name>
<evidence type="ECO:0008006" key="5">
    <source>
        <dbReference type="Google" id="ProtNLM"/>
    </source>
</evidence>
<evidence type="ECO:0000313" key="3">
    <source>
        <dbReference type="EMBL" id="TMQ62880.1"/>
    </source>
</evidence>
<evidence type="ECO:0000256" key="1">
    <source>
        <dbReference type="SAM" id="MobiDB-lite"/>
    </source>
</evidence>
<keyword evidence="2" id="KW-0732">Signal</keyword>
<accession>A0A538TGY8</accession>
<dbReference type="AlphaFoldDB" id="A0A538TGY8"/>
<feature type="signal peptide" evidence="2">
    <location>
        <begin position="1"/>
        <end position="22"/>
    </location>
</feature>
<feature type="chain" id="PRO_5022075545" description="Lipoprotein" evidence="2">
    <location>
        <begin position="23"/>
        <end position="66"/>
    </location>
</feature>
<dbReference type="PROSITE" id="PS51257">
    <property type="entry name" value="PROKAR_LIPOPROTEIN"/>
    <property type="match status" value="1"/>
</dbReference>
<feature type="region of interest" description="Disordered" evidence="1">
    <location>
        <begin position="29"/>
        <end position="66"/>
    </location>
</feature>
<reference evidence="3 4" key="1">
    <citation type="journal article" date="2019" name="Nat. Microbiol.">
        <title>Mediterranean grassland soil C-N compound turnover is dependent on rainfall and depth, and is mediated by genomically divergent microorganisms.</title>
        <authorList>
            <person name="Diamond S."/>
            <person name="Andeer P.F."/>
            <person name="Li Z."/>
            <person name="Crits-Christoph A."/>
            <person name="Burstein D."/>
            <person name="Anantharaman K."/>
            <person name="Lane K.R."/>
            <person name="Thomas B.C."/>
            <person name="Pan C."/>
            <person name="Northen T.R."/>
            <person name="Banfield J.F."/>
        </authorList>
    </citation>
    <scope>NUCLEOTIDE SEQUENCE [LARGE SCALE GENOMIC DNA]</scope>
    <source>
        <strain evidence="3">WS_9</strain>
    </source>
</reference>
<evidence type="ECO:0000313" key="4">
    <source>
        <dbReference type="Proteomes" id="UP000317691"/>
    </source>
</evidence>
<dbReference type="EMBL" id="VBOZ01000035">
    <property type="protein sequence ID" value="TMQ62880.1"/>
    <property type="molecule type" value="Genomic_DNA"/>
</dbReference>
<proteinExistence type="predicted"/>
<gene>
    <name evidence="3" type="ORF">E6K79_11535</name>
</gene>